<dbReference type="InterPro" id="IPR000922">
    <property type="entry name" value="Lectin_gal-bd_dom"/>
</dbReference>
<dbReference type="FunFam" id="2.60.120.740:FF:000001">
    <property type="entry name" value="Adhesion G protein-coupled receptor L2"/>
    <property type="match status" value="1"/>
</dbReference>
<dbReference type="SUPFAM" id="SSF111418">
    <property type="entry name" value="Hormone receptor domain"/>
    <property type="match status" value="1"/>
</dbReference>
<dbReference type="InterPro" id="IPR043159">
    <property type="entry name" value="Lectin_gal-bd_sf"/>
</dbReference>
<evidence type="ECO:0000313" key="13">
    <source>
        <dbReference type="EMBL" id="TRY70743.1"/>
    </source>
</evidence>
<dbReference type="CDD" id="cd22830">
    <property type="entry name" value="Gal_Rha_Lectin_dCirl"/>
    <property type="match status" value="1"/>
</dbReference>
<keyword evidence="6 9" id="KW-0472">Membrane</keyword>
<reference evidence="13 14" key="1">
    <citation type="journal article" date="2018" name="Nat. Ecol. Evol.">
        <title>Genomic signatures of mitonuclear coevolution across populations of Tigriopus californicus.</title>
        <authorList>
            <person name="Barreto F.S."/>
            <person name="Watson E.T."/>
            <person name="Lima T.G."/>
            <person name="Willett C.S."/>
            <person name="Edmands S."/>
            <person name="Li W."/>
            <person name="Burton R.S."/>
        </authorList>
    </citation>
    <scope>NUCLEOTIDE SEQUENCE [LARGE SCALE GENOMIC DNA]</scope>
    <source>
        <strain evidence="13 14">San Diego</strain>
    </source>
</reference>
<feature type="domain" description="SUEL-type lectin" evidence="12">
    <location>
        <begin position="41"/>
        <end position="135"/>
    </location>
</feature>
<dbReference type="InterPro" id="IPR001879">
    <property type="entry name" value="GPCR_2_extracellular_dom"/>
</dbReference>
<evidence type="ECO:0000256" key="4">
    <source>
        <dbReference type="ARBA" id="ARBA00022734"/>
    </source>
</evidence>
<evidence type="ECO:0000256" key="3">
    <source>
        <dbReference type="ARBA" id="ARBA00022692"/>
    </source>
</evidence>
<gene>
    <name evidence="13" type="ORF">TCAL_12813</name>
</gene>
<organism evidence="13 14">
    <name type="scientific">Tigriopus californicus</name>
    <name type="common">Marine copepod</name>
    <dbReference type="NCBI Taxonomy" id="6832"/>
    <lineage>
        <taxon>Eukaryota</taxon>
        <taxon>Metazoa</taxon>
        <taxon>Ecdysozoa</taxon>
        <taxon>Arthropoda</taxon>
        <taxon>Crustacea</taxon>
        <taxon>Multicrustacea</taxon>
        <taxon>Hexanauplia</taxon>
        <taxon>Copepoda</taxon>
        <taxon>Harpacticoida</taxon>
        <taxon>Harpacticidae</taxon>
        <taxon>Tigriopus</taxon>
    </lineage>
</organism>
<evidence type="ECO:0000313" key="14">
    <source>
        <dbReference type="Proteomes" id="UP000318571"/>
    </source>
</evidence>
<feature type="domain" description="GAIN-B" evidence="10">
    <location>
        <begin position="422"/>
        <end position="567"/>
    </location>
</feature>
<dbReference type="InterPro" id="IPR057244">
    <property type="entry name" value="GAIN_B"/>
</dbReference>
<dbReference type="GO" id="GO:0016020">
    <property type="term" value="C:membrane"/>
    <property type="evidence" value="ECO:0007669"/>
    <property type="project" value="UniProtKB-SubCell"/>
</dbReference>
<evidence type="ECO:0000256" key="1">
    <source>
        <dbReference type="ARBA" id="ARBA00004370"/>
    </source>
</evidence>
<dbReference type="PANTHER" id="PTHR46780">
    <property type="entry name" value="PROTEIN EVA-1"/>
    <property type="match status" value="1"/>
</dbReference>
<evidence type="ECO:0000256" key="8">
    <source>
        <dbReference type="SAM" id="MobiDB-lite"/>
    </source>
</evidence>
<evidence type="ECO:0000259" key="12">
    <source>
        <dbReference type="PROSITE" id="PS50228"/>
    </source>
</evidence>
<dbReference type="InterPro" id="IPR000203">
    <property type="entry name" value="GPS"/>
</dbReference>
<feature type="non-terminal residue" evidence="13">
    <location>
        <position position="716"/>
    </location>
</feature>
<dbReference type="GO" id="GO:0030246">
    <property type="term" value="F:carbohydrate binding"/>
    <property type="evidence" value="ECO:0007669"/>
    <property type="project" value="UniProtKB-KW"/>
</dbReference>
<dbReference type="Pfam" id="PF01825">
    <property type="entry name" value="GPS"/>
    <property type="match status" value="1"/>
</dbReference>
<dbReference type="Gene3D" id="4.10.1240.10">
    <property type="entry name" value="GPCR, family 2, extracellular hormone receptor domain"/>
    <property type="match status" value="1"/>
</dbReference>
<dbReference type="InterPro" id="IPR032471">
    <property type="entry name" value="AGRL2-4_GAIN_subdom_A"/>
</dbReference>
<sequence>MAESFKDEITSPMERYRSYPSISGGRSSTSSSLLHRRTKYGCEGSSMVIKCDEGTQINVVRANFGRFSGSICNEFGANAEHASDWSVNCLEPRSLRVVNERCHRQAECEITVTSALFGDPCPGTYKYLEVHYTCQAVRPQTDDSAPKSLPPWLLDLAATPIPTKTAEFVRTEITSTTTTTVSTTSTTVPIHQSNLPEYDDLLDVTMNEVIEEDTFSQVDETENLVQSYCPPMKTRNLFWNWTLSGFEAIQVCPPGSTGFAKWYCNPQGQWATDRPSMGDCQSLWLNLLQSEVHASMERAVKQIATKTAELQLYGGDLPIITSTFQTLSDRLRHEHHILSSKQEKEEKLANILESVVQVVSNLLHNNQLEAWEELSETKRAIHFNGLLHGLNELARLYAESINVEMRATNVKDNILSEIRVLRSRGIGAQAFPDFVPNYFDGDVRVLMPEANLQEISQNGAVRTIFNIIANAERILPSFGSYAPNSKLITFSSIQSISKELPKEFIFSMRHHLKQKHIQDAICATWEANQRSWSTQDCLVIQTNTTHTTCSCSKLGSFAILTTEESVQVSQMSQEEQKGVILGSVVAGALVFFAFAILLLKLVLNGRCQRSSKVSETSYPPLTSSPTLSGVSAPDLTQRRPGTYLQQAIVDNSPGFYHQQKPTTSSTTTNTHLRQLAQPQQPSIHTIYRTDKRQTLMMPFQRPESHIYSEIIYNQLQ</sequence>
<protein>
    <submittedName>
        <fullName evidence="13">Uncharacterized protein</fullName>
    </submittedName>
</protein>
<keyword evidence="4" id="KW-0430">Lectin</keyword>
<evidence type="ECO:0000256" key="9">
    <source>
        <dbReference type="SAM" id="Phobius"/>
    </source>
</evidence>
<keyword evidence="3 9" id="KW-0812">Transmembrane</keyword>
<keyword evidence="7" id="KW-1015">Disulfide bond</keyword>
<evidence type="ECO:0000256" key="7">
    <source>
        <dbReference type="ARBA" id="ARBA00023157"/>
    </source>
</evidence>
<dbReference type="EMBL" id="VCGU01000009">
    <property type="protein sequence ID" value="TRY70743.1"/>
    <property type="molecule type" value="Genomic_DNA"/>
</dbReference>
<dbReference type="OMA" id="CATWEAN"/>
<dbReference type="Gene3D" id="2.60.120.740">
    <property type="match status" value="1"/>
</dbReference>
<evidence type="ECO:0000256" key="6">
    <source>
        <dbReference type="ARBA" id="ARBA00023136"/>
    </source>
</evidence>
<name>A0A553NZ71_TIGCA</name>
<dbReference type="STRING" id="6832.A0A553NZ71"/>
<comment type="caution">
    <text evidence="13">The sequence shown here is derived from an EMBL/GenBank/DDBJ whole genome shotgun (WGS) entry which is preliminary data.</text>
</comment>
<dbReference type="AlphaFoldDB" id="A0A553NZ71"/>
<dbReference type="PROSITE" id="PS50221">
    <property type="entry name" value="GAIN_B"/>
    <property type="match status" value="1"/>
</dbReference>
<dbReference type="PROSITE" id="PS50228">
    <property type="entry name" value="SUEL_LECTIN"/>
    <property type="match status" value="1"/>
</dbReference>
<evidence type="ECO:0000259" key="10">
    <source>
        <dbReference type="PROSITE" id="PS50221"/>
    </source>
</evidence>
<comment type="subcellular location">
    <subcellularLocation>
        <location evidence="1">Membrane</location>
    </subcellularLocation>
</comment>
<dbReference type="Gene3D" id="1.25.40.610">
    <property type="match status" value="1"/>
</dbReference>
<keyword evidence="14" id="KW-1185">Reference proteome</keyword>
<feature type="domain" description="G-protein coupled receptors family 2 profile 1" evidence="11">
    <location>
        <begin position="228"/>
        <end position="284"/>
    </location>
</feature>
<feature type="region of interest" description="Disordered" evidence="8">
    <location>
        <begin position="612"/>
        <end position="635"/>
    </location>
</feature>
<dbReference type="InterPro" id="IPR036445">
    <property type="entry name" value="GPCR_2_extracell_dom_sf"/>
</dbReference>
<dbReference type="SMART" id="SM00303">
    <property type="entry name" value="GPS"/>
    <property type="match status" value="1"/>
</dbReference>
<feature type="compositionally biased region" description="Low complexity" evidence="8">
    <location>
        <begin position="614"/>
        <end position="628"/>
    </location>
</feature>
<evidence type="ECO:0000256" key="2">
    <source>
        <dbReference type="ARBA" id="ARBA00010933"/>
    </source>
</evidence>
<dbReference type="Pfam" id="PF16489">
    <property type="entry name" value="GAIN"/>
    <property type="match status" value="1"/>
</dbReference>
<dbReference type="InterPro" id="IPR046338">
    <property type="entry name" value="GAIN_dom_sf"/>
</dbReference>
<proteinExistence type="inferred from homology"/>
<dbReference type="Pfam" id="PF02140">
    <property type="entry name" value="SUEL_Lectin"/>
    <property type="match status" value="1"/>
</dbReference>
<dbReference type="Gene3D" id="2.60.220.50">
    <property type="match status" value="1"/>
</dbReference>
<dbReference type="Proteomes" id="UP000318571">
    <property type="component" value="Chromosome 9"/>
</dbReference>
<comment type="similarity">
    <text evidence="2">Belongs to the G-protein coupled receptor 2 family. LN-TM7 subfamily.</text>
</comment>
<keyword evidence="5 9" id="KW-1133">Transmembrane helix</keyword>
<feature type="transmembrane region" description="Helical" evidence="9">
    <location>
        <begin position="579"/>
        <end position="603"/>
    </location>
</feature>
<evidence type="ECO:0000256" key="5">
    <source>
        <dbReference type="ARBA" id="ARBA00022989"/>
    </source>
</evidence>
<evidence type="ECO:0000259" key="11">
    <source>
        <dbReference type="PROSITE" id="PS50227"/>
    </source>
</evidence>
<dbReference type="PROSITE" id="PS50227">
    <property type="entry name" value="G_PROTEIN_RECEP_F2_3"/>
    <property type="match status" value="1"/>
</dbReference>
<accession>A0A553NZ71</accession>
<dbReference type="GO" id="GO:0004930">
    <property type="term" value="F:G protein-coupled receptor activity"/>
    <property type="evidence" value="ECO:0007669"/>
    <property type="project" value="InterPro"/>
</dbReference>